<proteinExistence type="predicted"/>
<sequence>MVKPITISEINVYPNRSRGTDIDMSNSREPIARGAATIVHIRRPFRPPFFLPESMVPPTIPELVARAGKLPFLCDHLALEDGVQGAYAHLRDRKLESVYEPIYDVSMPGAPQSTSLSDAIERYGDELGFQALTHAGGAPFDPIDAVADDQELVALDRLARSLHAINFFGAQRHGLLFLRVHERLLKSVKYDHGKHFSTVLKGFGLPPERVVIELPAAAVAHKTFLGYLTKSYQHYGFKVADKLPDPGRILAVESDMARPDYIKMDAAIALREGMVKALVGYAQRVRIPLIFDRVVDETQFELLRQYDVRLVQGPVFSQPAAV</sequence>
<dbReference type="InterPro" id="IPR035919">
    <property type="entry name" value="EAL_sf"/>
</dbReference>
<reference evidence="2 3" key="1">
    <citation type="journal article" date="2005" name="BMC Genomics">
        <title>Bacterial genome adaptation to niches: divergence of the potential virulence genes in three Burkholderia species of different survival strategies.</title>
        <authorList>
            <person name="Kim H.S."/>
            <person name="Schell M.A."/>
            <person name="Yu Y."/>
            <person name="Ulrich R.L."/>
            <person name="Sarria S.H."/>
            <person name="Nierman W.C."/>
            <person name="DeShazer D."/>
        </authorList>
    </citation>
    <scope>NUCLEOTIDE SEQUENCE [LARGE SCALE GENOMIC DNA]</scope>
    <source>
        <strain evidence="3">ATCC 700388 / DSM 13276 / CCUG 48851 / CIP 106301 / E264</strain>
    </source>
</reference>
<feature type="domain" description="EAL" evidence="1">
    <location>
        <begin position="76"/>
        <end position="322"/>
    </location>
</feature>
<dbReference type="KEGG" id="bte:BTH_I1393"/>
<accession>Q2SYR0</accession>
<protein>
    <submittedName>
        <fullName evidence="2">EAL domain protein</fullName>
    </submittedName>
</protein>
<evidence type="ECO:0000313" key="3">
    <source>
        <dbReference type="Proteomes" id="UP000001930"/>
    </source>
</evidence>
<keyword evidence="3" id="KW-1185">Reference proteome</keyword>
<gene>
    <name evidence="2" type="ordered locus">BTH_I1393</name>
</gene>
<evidence type="ECO:0000313" key="2">
    <source>
        <dbReference type="EMBL" id="ABC39125.1"/>
    </source>
</evidence>
<dbReference type="AlphaFoldDB" id="Q2SYR0"/>
<dbReference type="HOGENOM" id="CLU_1036971_0_0_4"/>
<dbReference type="InterPro" id="IPR001633">
    <property type="entry name" value="EAL_dom"/>
</dbReference>
<dbReference type="Gene3D" id="3.20.20.450">
    <property type="entry name" value="EAL domain"/>
    <property type="match status" value="1"/>
</dbReference>
<dbReference type="Pfam" id="PF00563">
    <property type="entry name" value="EAL"/>
    <property type="match status" value="1"/>
</dbReference>
<name>Q2SYR0_BURTA</name>
<dbReference type="Proteomes" id="UP000001930">
    <property type="component" value="Chromosome I"/>
</dbReference>
<evidence type="ECO:0000259" key="1">
    <source>
        <dbReference type="PROSITE" id="PS50883"/>
    </source>
</evidence>
<dbReference type="PROSITE" id="PS50883">
    <property type="entry name" value="EAL"/>
    <property type="match status" value="1"/>
</dbReference>
<organism evidence="2 3">
    <name type="scientific">Burkholderia thailandensis (strain ATCC 700388 / DSM 13276 / CCUG 48851 / CIP 106301 / E264)</name>
    <dbReference type="NCBI Taxonomy" id="271848"/>
    <lineage>
        <taxon>Bacteria</taxon>
        <taxon>Pseudomonadati</taxon>
        <taxon>Pseudomonadota</taxon>
        <taxon>Betaproteobacteria</taxon>
        <taxon>Burkholderiales</taxon>
        <taxon>Burkholderiaceae</taxon>
        <taxon>Burkholderia</taxon>
        <taxon>pseudomallei group</taxon>
    </lineage>
</organism>
<dbReference type="SUPFAM" id="SSF141868">
    <property type="entry name" value="EAL domain-like"/>
    <property type="match status" value="1"/>
</dbReference>
<dbReference type="EMBL" id="CP000086">
    <property type="protein sequence ID" value="ABC39125.1"/>
    <property type="molecule type" value="Genomic_DNA"/>
</dbReference>